<dbReference type="KEGG" id="xya:ET471_11125"/>
<protein>
    <submittedName>
        <fullName evidence="1">SIMPL domain-containing protein</fullName>
    </submittedName>
</protein>
<dbReference type="RefSeq" id="WP_129188340.1">
    <property type="nucleotide sequence ID" value="NZ_CP035493.1"/>
</dbReference>
<accession>A0A4V0YGA3</accession>
<evidence type="ECO:0000313" key="2">
    <source>
        <dbReference type="Proteomes" id="UP000292118"/>
    </source>
</evidence>
<dbReference type="InterPro" id="IPR007497">
    <property type="entry name" value="SIMPL/DUF541"/>
</dbReference>
<name>A0A4V0YGA3_9MICO</name>
<organism evidence="1 2">
    <name type="scientific">Xylanimonas protaetiae</name>
    <dbReference type="NCBI Taxonomy" id="2509457"/>
    <lineage>
        <taxon>Bacteria</taxon>
        <taxon>Bacillati</taxon>
        <taxon>Actinomycetota</taxon>
        <taxon>Actinomycetes</taxon>
        <taxon>Micrococcales</taxon>
        <taxon>Promicromonosporaceae</taxon>
        <taxon>Xylanimonas</taxon>
    </lineage>
</organism>
<proteinExistence type="predicted"/>
<dbReference type="Proteomes" id="UP000292118">
    <property type="component" value="Chromosome"/>
</dbReference>
<dbReference type="PANTHER" id="PTHR34387:SF2">
    <property type="entry name" value="SLR1258 PROTEIN"/>
    <property type="match status" value="1"/>
</dbReference>
<keyword evidence="2" id="KW-1185">Reference proteome</keyword>
<gene>
    <name evidence="1" type="ORF">ET471_11125</name>
</gene>
<dbReference type="EMBL" id="CP035493">
    <property type="protein sequence ID" value="QAY70511.1"/>
    <property type="molecule type" value="Genomic_DNA"/>
</dbReference>
<dbReference type="Gene3D" id="3.30.70.2970">
    <property type="entry name" value="Protein of unknown function (DUF541), domain 2"/>
    <property type="match status" value="1"/>
</dbReference>
<dbReference type="Pfam" id="PF04402">
    <property type="entry name" value="SIMPL"/>
    <property type="match status" value="1"/>
</dbReference>
<dbReference type="Gene3D" id="3.30.110.170">
    <property type="entry name" value="Protein of unknown function (DUF541), domain 1"/>
    <property type="match status" value="1"/>
</dbReference>
<dbReference type="AlphaFoldDB" id="A0A4V0YGA3"/>
<dbReference type="GO" id="GO:0006974">
    <property type="term" value="P:DNA damage response"/>
    <property type="evidence" value="ECO:0007669"/>
    <property type="project" value="TreeGrafter"/>
</dbReference>
<dbReference type="OrthoDB" id="3724496at2"/>
<reference evidence="1 2" key="1">
    <citation type="submission" date="2019-01" db="EMBL/GenBank/DDBJ databases">
        <title>Genome sequencing of strain FW10M-9.</title>
        <authorList>
            <person name="Heo J."/>
            <person name="Kim S.-J."/>
            <person name="Kim J.-S."/>
            <person name="Hong S.-B."/>
            <person name="Kwon S.-W."/>
        </authorList>
    </citation>
    <scope>NUCLEOTIDE SEQUENCE [LARGE SCALE GENOMIC DNA]</scope>
    <source>
        <strain evidence="1 2">FW10M-9</strain>
    </source>
</reference>
<dbReference type="InterPro" id="IPR052022">
    <property type="entry name" value="26kDa_periplasmic_antigen"/>
</dbReference>
<evidence type="ECO:0000313" key="1">
    <source>
        <dbReference type="EMBL" id="QAY70511.1"/>
    </source>
</evidence>
<dbReference type="PANTHER" id="PTHR34387">
    <property type="entry name" value="SLR1258 PROTEIN"/>
    <property type="match status" value="1"/>
</dbReference>
<sequence>MAHIAVRGSASRTVAPERGTVHLAVTVTADARADALASAQRAHGTVVALAKDAVDAGTATAWTAPGVHAWAFQDWAPVPAGRGAPGQSEPVTRFRAGGDVQVTFAAADGIAELVAALGDVEHVDVQRVEWDLTAETRAALLRELRTEASRDAVARGTDYAEALGLGEPRVLGLYEEGLHPGLGGPGEAPAPRLLAKAMTADAGGGGFELRPRDIEITAAVTAELDAPD</sequence>